<dbReference type="Proteomes" id="UP000598196">
    <property type="component" value="Unassembled WGS sequence"/>
</dbReference>
<dbReference type="AlphaFoldDB" id="A0A918DDZ1"/>
<evidence type="ECO:0000313" key="1">
    <source>
        <dbReference type="EMBL" id="GGO38546.1"/>
    </source>
</evidence>
<comment type="caution">
    <text evidence="1">The sequence shown here is derived from an EMBL/GenBank/DDBJ whole genome shotgun (WGS) entry which is preliminary data.</text>
</comment>
<proteinExistence type="predicted"/>
<accession>A0A918DDZ1</accession>
<keyword evidence="2" id="KW-1185">Reference proteome</keyword>
<protein>
    <submittedName>
        <fullName evidence="1">Uncharacterized protein</fullName>
    </submittedName>
</protein>
<organism evidence="1 2">
    <name type="scientific">Gemmobacter aquaticus</name>
    <dbReference type="NCBI Taxonomy" id="490185"/>
    <lineage>
        <taxon>Bacteria</taxon>
        <taxon>Pseudomonadati</taxon>
        <taxon>Pseudomonadota</taxon>
        <taxon>Alphaproteobacteria</taxon>
        <taxon>Rhodobacterales</taxon>
        <taxon>Paracoccaceae</taxon>
        <taxon>Gemmobacter</taxon>
    </lineage>
</organism>
<reference evidence="1 2" key="1">
    <citation type="journal article" date="2014" name="Int. J. Syst. Evol. Microbiol.">
        <title>Complete genome sequence of Corynebacterium casei LMG S-19264T (=DSM 44701T), isolated from a smear-ripened cheese.</title>
        <authorList>
            <consortium name="US DOE Joint Genome Institute (JGI-PGF)"/>
            <person name="Walter F."/>
            <person name="Albersmeier A."/>
            <person name="Kalinowski J."/>
            <person name="Ruckert C."/>
        </authorList>
    </citation>
    <scope>NUCLEOTIDE SEQUENCE [LARGE SCALE GENOMIC DNA]</scope>
    <source>
        <strain evidence="1 2">CGMCC 1.7029</strain>
    </source>
</reference>
<evidence type="ECO:0000313" key="2">
    <source>
        <dbReference type="Proteomes" id="UP000598196"/>
    </source>
</evidence>
<sequence>MSGPLQSVGHAPCYTAASPKSDIRLASQQSTGNHCTVLISQMGYSACAPFTAMAFMQVLRFELMANVVCVESATSIREEVWAMKHYDGLDVSVKETAICIVEERGRICREPRY</sequence>
<name>A0A918DDZ1_9RHOB</name>
<gene>
    <name evidence="1" type="ORF">GCM10010991_36000</name>
</gene>
<dbReference type="EMBL" id="BMLP01000013">
    <property type="protein sequence ID" value="GGO38546.1"/>
    <property type="molecule type" value="Genomic_DNA"/>
</dbReference>